<evidence type="ECO:0000259" key="7">
    <source>
        <dbReference type="PROSITE" id="PS50016"/>
    </source>
</evidence>
<dbReference type="PANTHER" id="PTHR13513:SF9">
    <property type="entry name" value="E3 UBIQUITIN-PROTEIN LIGASE UBR7-RELATED"/>
    <property type="match status" value="1"/>
</dbReference>
<dbReference type="InterPro" id="IPR019787">
    <property type="entry name" value="Znf_PHD-finger"/>
</dbReference>
<dbReference type="GO" id="GO:0005737">
    <property type="term" value="C:cytoplasm"/>
    <property type="evidence" value="ECO:0007669"/>
    <property type="project" value="TreeGrafter"/>
</dbReference>
<dbReference type="InterPro" id="IPR013083">
    <property type="entry name" value="Znf_RING/FYVE/PHD"/>
</dbReference>
<dbReference type="CDD" id="cd19677">
    <property type="entry name" value="UBR-box_UBR7"/>
    <property type="match status" value="1"/>
</dbReference>
<dbReference type="AlphaFoldDB" id="A0A2P6P003"/>
<evidence type="ECO:0000256" key="2">
    <source>
        <dbReference type="ARBA" id="ARBA00022771"/>
    </source>
</evidence>
<proteinExistence type="predicted"/>
<keyword evidence="1" id="KW-0479">Metal-binding</keyword>
<dbReference type="STRING" id="1890364.A0A2P6P003"/>
<feature type="region of interest" description="Disordered" evidence="6">
    <location>
        <begin position="262"/>
        <end position="292"/>
    </location>
</feature>
<protein>
    <submittedName>
        <fullName evidence="9">Putative E3 ubiquitin-protein ligase UBR7-like</fullName>
    </submittedName>
</protein>
<organism evidence="9 10">
    <name type="scientific">Planoprotostelium fungivorum</name>
    <dbReference type="NCBI Taxonomy" id="1890364"/>
    <lineage>
        <taxon>Eukaryota</taxon>
        <taxon>Amoebozoa</taxon>
        <taxon>Evosea</taxon>
        <taxon>Variosea</taxon>
        <taxon>Cavosteliida</taxon>
        <taxon>Cavosteliaceae</taxon>
        <taxon>Planoprotostelium</taxon>
    </lineage>
</organism>
<feature type="region of interest" description="Disordered" evidence="6">
    <location>
        <begin position="338"/>
        <end position="365"/>
    </location>
</feature>
<dbReference type="SMART" id="SM00396">
    <property type="entry name" value="ZnF_UBR1"/>
    <property type="match status" value="1"/>
</dbReference>
<evidence type="ECO:0000313" key="9">
    <source>
        <dbReference type="EMBL" id="PRP89508.1"/>
    </source>
</evidence>
<keyword evidence="2 4" id="KW-0863">Zinc-finger</keyword>
<feature type="domain" description="UBR-type" evidence="8">
    <location>
        <begin position="36"/>
        <end position="108"/>
    </location>
</feature>
<dbReference type="SUPFAM" id="SSF57903">
    <property type="entry name" value="FYVE/PHD zinc finger"/>
    <property type="match status" value="1"/>
</dbReference>
<gene>
    <name evidence="9" type="ORF">PROFUN_00772</name>
</gene>
<keyword evidence="3" id="KW-0862">Zinc</keyword>
<accession>A0A2P6P003</accession>
<evidence type="ECO:0000259" key="8">
    <source>
        <dbReference type="PROSITE" id="PS51157"/>
    </source>
</evidence>
<dbReference type="InParanoid" id="A0A2P6P003"/>
<dbReference type="InterPro" id="IPR047506">
    <property type="entry name" value="UBR7-like_UBR-box"/>
</dbReference>
<evidence type="ECO:0000256" key="6">
    <source>
        <dbReference type="SAM" id="MobiDB-lite"/>
    </source>
</evidence>
<dbReference type="PANTHER" id="PTHR13513">
    <property type="entry name" value="E3 UBIQUITIN-PROTEIN LIGASE UBR7"/>
    <property type="match status" value="1"/>
</dbReference>
<sequence>MEEKKSISVGEIIEQEKLLEEEAQHQLEEYGEDNEDTCKYDQGYITQRVFACETCYIENGSKQRVGVCYGCSMTCHVQHKIYELFKKRNFRCDCGTPSSRTTCLIKTEKIPEDNSKNHYNHNFDGKYCWCDGLEDFESVMYQCELCCEWFHIECIRNKEERPVPDPDTPCDFVCVDCMQRGSSFIPHYIQDFLLPDSLPVGVSPSSQKEEEVDGKCQMETRERVKEEEWKKVKNGFWKKGWRKHLCTCESCNAKYDEAKMDFVTDPKDMEDKENEEQDSEEEDEPIENQTRKRKIQSLLESSQEAFLQSKDMSNSQKRELVRGFENYSSALTQALKQLYETKPHNEEVTEKVRRRRRMELKGCRR</sequence>
<dbReference type="EMBL" id="MDYQ01000002">
    <property type="protein sequence ID" value="PRP89508.1"/>
    <property type="molecule type" value="Genomic_DNA"/>
</dbReference>
<evidence type="ECO:0000256" key="1">
    <source>
        <dbReference type="ARBA" id="ARBA00022723"/>
    </source>
</evidence>
<evidence type="ECO:0000313" key="10">
    <source>
        <dbReference type="Proteomes" id="UP000241769"/>
    </source>
</evidence>
<name>A0A2P6P003_9EUKA</name>
<dbReference type="Gene3D" id="3.30.40.10">
    <property type="entry name" value="Zinc/RING finger domain, C3HC4 (zinc finger)"/>
    <property type="match status" value="1"/>
</dbReference>
<keyword evidence="10" id="KW-1185">Reference proteome</keyword>
<feature type="compositionally biased region" description="Basic and acidic residues" evidence="6">
    <location>
        <begin position="339"/>
        <end position="351"/>
    </location>
</feature>
<evidence type="ECO:0000256" key="4">
    <source>
        <dbReference type="PROSITE-ProRule" id="PRU00146"/>
    </source>
</evidence>
<feature type="domain" description="PHD-type" evidence="7">
    <location>
        <begin position="125"/>
        <end position="180"/>
    </location>
</feature>
<comment type="caution">
    <text evidence="9">The sequence shown here is derived from an EMBL/GenBank/DDBJ whole genome shotgun (WGS) entry which is preliminary data.</text>
</comment>
<reference evidence="9 10" key="1">
    <citation type="journal article" date="2018" name="Genome Biol. Evol.">
        <title>Multiple Roots of Fruiting Body Formation in Amoebozoa.</title>
        <authorList>
            <person name="Hillmann F."/>
            <person name="Forbes G."/>
            <person name="Novohradska S."/>
            <person name="Ferling I."/>
            <person name="Riege K."/>
            <person name="Groth M."/>
            <person name="Westermann M."/>
            <person name="Marz M."/>
            <person name="Spaller T."/>
            <person name="Winckler T."/>
            <person name="Schaap P."/>
            <person name="Glockner G."/>
        </authorList>
    </citation>
    <scope>NUCLEOTIDE SEQUENCE [LARGE SCALE GENOMIC DNA]</scope>
    <source>
        <strain evidence="9 10">Jena</strain>
    </source>
</reference>
<dbReference type="Proteomes" id="UP000241769">
    <property type="component" value="Unassembled WGS sequence"/>
</dbReference>
<evidence type="ECO:0000256" key="3">
    <source>
        <dbReference type="ARBA" id="ARBA00022833"/>
    </source>
</evidence>
<dbReference type="FunCoup" id="A0A2P6P003">
    <property type="interactions" value="481"/>
</dbReference>
<dbReference type="OrthoDB" id="10262564at2759"/>
<dbReference type="PROSITE" id="PS50016">
    <property type="entry name" value="ZF_PHD_2"/>
    <property type="match status" value="1"/>
</dbReference>
<dbReference type="InterPro" id="IPR003126">
    <property type="entry name" value="Znf_UBR"/>
</dbReference>
<feature type="compositionally biased region" description="Acidic residues" evidence="6">
    <location>
        <begin position="271"/>
        <end position="286"/>
    </location>
</feature>
<evidence type="ECO:0000256" key="5">
    <source>
        <dbReference type="PROSITE-ProRule" id="PRU00508"/>
    </source>
</evidence>
<dbReference type="GO" id="GO:0008270">
    <property type="term" value="F:zinc ion binding"/>
    <property type="evidence" value="ECO:0007669"/>
    <property type="project" value="UniProtKB-KW"/>
</dbReference>
<feature type="zinc finger region" description="UBR-type" evidence="5">
    <location>
        <begin position="36"/>
        <end position="108"/>
    </location>
</feature>
<dbReference type="InterPro" id="IPR040204">
    <property type="entry name" value="UBR7"/>
</dbReference>
<dbReference type="PROSITE" id="PS51157">
    <property type="entry name" value="ZF_UBR"/>
    <property type="match status" value="1"/>
</dbReference>
<dbReference type="InterPro" id="IPR011011">
    <property type="entry name" value="Znf_FYVE_PHD"/>
</dbReference>
<dbReference type="GO" id="GO:0061630">
    <property type="term" value="F:ubiquitin protein ligase activity"/>
    <property type="evidence" value="ECO:0007669"/>
    <property type="project" value="InterPro"/>
</dbReference>